<organism evidence="1 2">
    <name type="scientific">Flavobacterium frigidimaris</name>
    <dbReference type="NCBI Taxonomy" id="262320"/>
    <lineage>
        <taxon>Bacteria</taxon>
        <taxon>Pseudomonadati</taxon>
        <taxon>Bacteroidota</taxon>
        <taxon>Flavobacteriia</taxon>
        <taxon>Flavobacteriales</taxon>
        <taxon>Flavobacteriaceae</taxon>
        <taxon>Flavobacterium</taxon>
    </lineage>
</organism>
<evidence type="ECO:0008006" key="3">
    <source>
        <dbReference type="Google" id="ProtNLM"/>
    </source>
</evidence>
<comment type="caution">
    <text evidence="1">The sequence shown here is derived from an EMBL/GenBank/DDBJ whole genome shotgun (WGS) entry which is preliminary data.</text>
</comment>
<sequence length="142" mass="17164">MPKFLFIIVFLFFSCNKIENHRTLSKEDIQYIKSLKILDDNETIYQFYSEFKIKYAGNFFTNKRLASYWIDKRDPTKNEIVFAYYRDISKIDTIYKAGATYCPYLLVTTKNGNTFKLNVEGKKKEIKLFFERAIQEWRKRKN</sequence>
<dbReference type="EMBL" id="MUGV01000022">
    <property type="protein sequence ID" value="OXA78253.1"/>
    <property type="molecule type" value="Genomic_DNA"/>
</dbReference>
<name>A0ABX4BPF6_FLAFR</name>
<proteinExistence type="predicted"/>
<gene>
    <name evidence="1" type="ORF">B0A65_13905</name>
</gene>
<keyword evidence="2" id="KW-1185">Reference proteome</keyword>
<reference evidence="1 2" key="1">
    <citation type="submission" date="2016-11" db="EMBL/GenBank/DDBJ databases">
        <title>Whole genomes of Flavobacteriaceae.</title>
        <authorList>
            <person name="Stine C."/>
            <person name="Li C."/>
            <person name="Tadesse D."/>
        </authorList>
    </citation>
    <scope>NUCLEOTIDE SEQUENCE [LARGE SCALE GENOMIC DNA]</scope>
    <source>
        <strain evidence="1 2">DSM 15937</strain>
    </source>
</reference>
<dbReference type="PROSITE" id="PS51257">
    <property type="entry name" value="PROKAR_LIPOPROTEIN"/>
    <property type="match status" value="1"/>
</dbReference>
<evidence type="ECO:0000313" key="2">
    <source>
        <dbReference type="Proteomes" id="UP000198382"/>
    </source>
</evidence>
<accession>A0ABX4BPF6</accession>
<evidence type="ECO:0000313" key="1">
    <source>
        <dbReference type="EMBL" id="OXA78253.1"/>
    </source>
</evidence>
<dbReference type="Proteomes" id="UP000198382">
    <property type="component" value="Unassembled WGS sequence"/>
</dbReference>
<protein>
    <recommendedName>
        <fullName evidence="3">Lipoprotein</fullName>
    </recommendedName>
</protein>